<comment type="caution">
    <text evidence="1">The sequence shown here is derived from an EMBL/GenBank/DDBJ whole genome shotgun (WGS) entry which is preliminary data.</text>
</comment>
<dbReference type="InterPro" id="IPR029044">
    <property type="entry name" value="Nucleotide-diphossugar_trans"/>
</dbReference>
<reference evidence="1 2" key="1">
    <citation type="submission" date="2021-01" db="EMBL/GenBank/DDBJ databases">
        <title>Belnapia mucosa sp. nov. and Belnapia arida sp. nov., isolated from the Tabernas Desert (Almeria, Spain).</title>
        <authorList>
            <person name="Molina-Menor E."/>
            <person name="Vidal-Verdu A."/>
            <person name="Calonge A."/>
            <person name="Satari L."/>
            <person name="Pereto J."/>
            <person name="Porcar M."/>
        </authorList>
    </citation>
    <scope>NUCLEOTIDE SEQUENCE [LARGE SCALE GENOMIC DNA]</scope>
    <source>
        <strain evidence="1 2">T18</strain>
    </source>
</reference>
<name>A0ABS1U8U0_9PROT</name>
<proteinExistence type="predicted"/>
<gene>
    <name evidence="1" type="ORF">JMJ56_24070</name>
</gene>
<dbReference type="RefSeq" id="WP_202834313.1">
    <property type="nucleotide sequence ID" value="NZ_JAETWB010000021.1"/>
</dbReference>
<organism evidence="1 2">
    <name type="scientific">Belnapia arida</name>
    <dbReference type="NCBI Taxonomy" id="2804533"/>
    <lineage>
        <taxon>Bacteria</taxon>
        <taxon>Pseudomonadati</taxon>
        <taxon>Pseudomonadota</taxon>
        <taxon>Alphaproteobacteria</taxon>
        <taxon>Acetobacterales</taxon>
        <taxon>Roseomonadaceae</taxon>
        <taxon>Belnapia</taxon>
    </lineage>
</organism>
<dbReference type="Proteomes" id="UP000660885">
    <property type="component" value="Unassembled WGS sequence"/>
</dbReference>
<dbReference type="SUPFAM" id="SSF53448">
    <property type="entry name" value="Nucleotide-diphospho-sugar transferases"/>
    <property type="match status" value="1"/>
</dbReference>
<dbReference type="EMBL" id="JAETWB010000021">
    <property type="protein sequence ID" value="MBL6081088.1"/>
    <property type="molecule type" value="Genomic_DNA"/>
</dbReference>
<keyword evidence="2" id="KW-1185">Reference proteome</keyword>
<protein>
    <submittedName>
        <fullName evidence="1">Uncharacterized protein</fullName>
    </submittedName>
</protein>
<evidence type="ECO:0000313" key="1">
    <source>
        <dbReference type="EMBL" id="MBL6081088.1"/>
    </source>
</evidence>
<accession>A0ABS1U8U0</accession>
<evidence type="ECO:0000313" key="2">
    <source>
        <dbReference type="Proteomes" id="UP000660885"/>
    </source>
</evidence>
<sequence length="374" mass="41774">MTEFVAERRGDLYALRTMRGLARVVIRTGRLKHRNLMPHALKYAAWAVRPGGRILVRDDAPDVYDLWPHFVSFKIMRQWTFKLLAPYAAPVRLDVASREIELERTAPPTPPGWGAGVVFSGRAEERPRLLACVESLLRQPELRPENGGEIVVSGPAAAADCVTGHRSIRYHAFEMPPGARVMIGRKKNDLIRQLRGPRVIVMHTRISLGERCLANVLPEFEVATPRVMAEGGGKAVDYLSLGVHDSGLTGYAPERVPCNLRRMPARRWLDLYRLGAPYIDGGVFMVRRDVHAACPLHDEVAWDEGEDLEWSHRLLAAGFLLDLAPDAAARSSVNNLRSTGLPAGAEWLARAAKFGAYAFGHRMRHHLDMLLGRR</sequence>